<dbReference type="CDD" id="cd00093">
    <property type="entry name" value="HTH_XRE"/>
    <property type="match status" value="1"/>
</dbReference>
<evidence type="ECO:0000313" key="2">
    <source>
        <dbReference type="Proteomes" id="UP000033434"/>
    </source>
</evidence>
<protein>
    <recommendedName>
        <fullName evidence="3">Transciptional regulator</fullName>
    </recommendedName>
</protein>
<dbReference type="SUPFAM" id="SSF47413">
    <property type="entry name" value="lambda repressor-like DNA-binding domains"/>
    <property type="match status" value="1"/>
</dbReference>
<evidence type="ECO:0000313" key="1">
    <source>
        <dbReference type="EMBL" id="KKE83027.1"/>
    </source>
</evidence>
<accession>A0A0F6AA05</accession>
<dbReference type="EMBL" id="AUXW01000154">
    <property type="protein sequence ID" value="KKE83027.1"/>
    <property type="molecule type" value="Genomic_DNA"/>
</dbReference>
<reference evidence="1 2" key="1">
    <citation type="journal article" date="2015" name="BMC Genomics">
        <title>Genome mining reveals unlocked bioactive potential of marine Gram-negative bacteria.</title>
        <authorList>
            <person name="Machado H."/>
            <person name="Sonnenschein E.C."/>
            <person name="Melchiorsen J."/>
            <person name="Gram L."/>
        </authorList>
    </citation>
    <scope>NUCLEOTIDE SEQUENCE [LARGE SCALE GENOMIC DNA]</scope>
    <source>
        <strain evidence="1 2">S4054</strain>
    </source>
</reference>
<dbReference type="Gene3D" id="1.10.260.40">
    <property type="entry name" value="lambda repressor-like DNA-binding domains"/>
    <property type="match status" value="1"/>
</dbReference>
<sequence>MAKHLTFNTQMKTRLSKHLVSAHRSDDVTPQSSKLIRTPKGAQLLKYARKCRGYTQAESAACYGIEERTLRRWENNEYNPRWNDVISLIEDVYLMDITQVIEGVRNSPDVIA</sequence>
<comment type="caution">
    <text evidence="1">The sequence shown here is derived from an EMBL/GenBank/DDBJ whole genome shotgun (WGS) entry which is preliminary data.</text>
</comment>
<organism evidence="1 2">
    <name type="scientific">Pseudoalteromonas luteoviolacea S4054</name>
    <dbReference type="NCBI Taxonomy" id="1129367"/>
    <lineage>
        <taxon>Bacteria</taxon>
        <taxon>Pseudomonadati</taxon>
        <taxon>Pseudomonadota</taxon>
        <taxon>Gammaproteobacteria</taxon>
        <taxon>Alteromonadales</taxon>
        <taxon>Pseudoalteromonadaceae</taxon>
        <taxon>Pseudoalteromonas</taxon>
    </lineage>
</organism>
<dbReference type="AlphaFoldDB" id="A0A0F6AA05"/>
<gene>
    <name evidence="1" type="ORF">N479_01580</name>
</gene>
<name>A0A0F6AA05_9GAMM</name>
<proteinExistence type="predicted"/>
<dbReference type="GO" id="GO:0003677">
    <property type="term" value="F:DNA binding"/>
    <property type="evidence" value="ECO:0007669"/>
    <property type="project" value="InterPro"/>
</dbReference>
<dbReference type="InterPro" id="IPR001387">
    <property type="entry name" value="Cro/C1-type_HTH"/>
</dbReference>
<evidence type="ECO:0008006" key="3">
    <source>
        <dbReference type="Google" id="ProtNLM"/>
    </source>
</evidence>
<dbReference type="Proteomes" id="UP000033434">
    <property type="component" value="Unassembled WGS sequence"/>
</dbReference>
<dbReference type="PATRIC" id="fig|1129367.4.peg.3113"/>
<dbReference type="RefSeq" id="WP_230851804.1">
    <property type="nucleotide sequence ID" value="NZ_AUXW01000154.1"/>
</dbReference>
<dbReference type="InterPro" id="IPR010982">
    <property type="entry name" value="Lambda_DNA-bd_dom_sf"/>
</dbReference>